<dbReference type="eggNOG" id="KOG2134">
    <property type="taxonomic scope" value="Eukaryota"/>
</dbReference>
<dbReference type="GO" id="GO:0006284">
    <property type="term" value="P:base-excision repair"/>
    <property type="evidence" value="ECO:0007669"/>
    <property type="project" value="EnsemblFungi"/>
</dbReference>
<dbReference type="STRING" id="644352.J3PG28"/>
<dbReference type="FunFam" id="3.40.50.300:FF:000737">
    <property type="entry name" value="Bifunctional polynucleotide phosphatase/kinase"/>
    <property type="match status" value="1"/>
</dbReference>
<reference evidence="3" key="5">
    <citation type="submission" date="2018-04" db="UniProtKB">
        <authorList>
            <consortium name="EnsemblFungi"/>
        </authorList>
    </citation>
    <scope>IDENTIFICATION</scope>
    <source>
        <strain evidence="3">R3-111a-1</strain>
    </source>
</reference>
<organism evidence="2">
    <name type="scientific">Gaeumannomyces tritici (strain R3-111a-1)</name>
    <name type="common">Wheat and barley take-all root rot fungus</name>
    <name type="synonym">Gaeumannomyces graminis var. tritici</name>
    <dbReference type="NCBI Taxonomy" id="644352"/>
    <lineage>
        <taxon>Eukaryota</taxon>
        <taxon>Fungi</taxon>
        <taxon>Dikarya</taxon>
        <taxon>Ascomycota</taxon>
        <taxon>Pezizomycotina</taxon>
        <taxon>Sordariomycetes</taxon>
        <taxon>Sordariomycetidae</taxon>
        <taxon>Magnaporthales</taxon>
        <taxon>Magnaporthaceae</taxon>
        <taxon>Gaeumannomyces</taxon>
    </lineage>
</organism>
<accession>J3PG28</accession>
<dbReference type="GO" id="GO:0003690">
    <property type="term" value="F:double-stranded DNA binding"/>
    <property type="evidence" value="ECO:0007669"/>
    <property type="project" value="TreeGrafter"/>
</dbReference>
<evidence type="ECO:0000313" key="3">
    <source>
        <dbReference type="EnsemblFungi" id="EJT70281"/>
    </source>
</evidence>
<evidence type="ECO:0000313" key="2">
    <source>
        <dbReference type="EMBL" id="EJT70281.1"/>
    </source>
</evidence>
<keyword evidence="4" id="KW-1185">Reference proteome</keyword>
<dbReference type="InterPro" id="IPR027417">
    <property type="entry name" value="P-loop_NTPase"/>
</dbReference>
<dbReference type="NCBIfam" id="TIGR01664">
    <property type="entry name" value="DNA-3'-Pase"/>
    <property type="match status" value="1"/>
</dbReference>
<dbReference type="GO" id="GO:0046403">
    <property type="term" value="F:polynucleotide 3'-phosphatase activity"/>
    <property type="evidence" value="ECO:0007669"/>
    <property type="project" value="EnsemblFungi"/>
</dbReference>
<dbReference type="InterPro" id="IPR006549">
    <property type="entry name" value="HAD-SF_hydro_IIIA"/>
</dbReference>
<dbReference type="GO" id="GO:0000012">
    <property type="term" value="P:single strand break repair"/>
    <property type="evidence" value="ECO:0007669"/>
    <property type="project" value="EnsemblFungi"/>
</dbReference>
<name>J3PG28_GAET3</name>
<reference evidence="2" key="3">
    <citation type="submission" date="2010-09" db="EMBL/GenBank/DDBJ databases">
        <title>Annotation of Gaeumannomyces graminis var. tritici R3-111a-1.</title>
        <authorList>
            <consortium name="The Broad Institute Genome Sequencing Platform"/>
            <person name="Ma L.-J."/>
            <person name="Dead R."/>
            <person name="Young S.K."/>
            <person name="Zeng Q."/>
            <person name="Gargeya S."/>
            <person name="Fitzgerald M."/>
            <person name="Haas B."/>
            <person name="Abouelleil A."/>
            <person name="Alvarado L."/>
            <person name="Arachchi H.M."/>
            <person name="Berlin A."/>
            <person name="Brown A."/>
            <person name="Chapman S.B."/>
            <person name="Chen Z."/>
            <person name="Dunbar C."/>
            <person name="Freedman E."/>
            <person name="Gearin G."/>
            <person name="Gellesch M."/>
            <person name="Goldberg J."/>
            <person name="Griggs A."/>
            <person name="Gujja S."/>
            <person name="Heiman D."/>
            <person name="Howarth C."/>
            <person name="Larson L."/>
            <person name="Lui A."/>
            <person name="MacDonald P.J.P."/>
            <person name="Mehta T."/>
            <person name="Montmayeur A."/>
            <person name="Murphy C."/>
            <person name="Neiman D."/>
            <person name="Pearson M."/>
            <person name="Priest M."/>
            <person name="Roberts A."/>
            <person name="Saif S."/>
            <person name="Shea T."/>
            <person name="Shenoy N."/>
            <person name="Sisk P."/>
            <person name="Stolte C."/>
            <person name="Sykes S."/>
            <person name="Yandava C."/>
            <person name="Wortman J."/>
            <person name="Nusbaum C."/>
            <person name="Birren B."/>
        </authorList>
    </citation>
    <scope>NUCLEOTIDE SEQUENCE</scope>
    <source>
        <strain evidence="2">R3-111a-1</strain>
    </source>
</reference>
<dbReference type="GeneID" id="20352912"/>
<dbReference type="NCBIfam" id="TIGR01662">
    <property type="entry name" value="HAD-SF-IIIA"/>
    <property type="match status" value="1"/>
</dbReference>
<dbReference type="AlphaFoldDB" id="J3PG28"/>
<dbReference type="GO" id="GO:0005634">
    <property type="term" value="C:nucleus"/>
    <property type="evidence" value="ECO:0007669"/>
    <property type="project" value="EnsemblFungi"/>
</dbReference>
<feature type="region of interest" description="Disordered" evidence="1">
    <location>
        <begin position="17"/>
        <end position="46"/>
    </location>
</feature>
<reference evidence="3" key="4">
    <citation type="journal article" date="2015" name="G3 (Bethesda)">
        <title>Genome sequences of three phytopathogenic species of the Magnaporthaceae family of fungi.</title>
        <authorList>
            <person name="Okagaki L.H."/>
            <person name="Nunes C.C."/>
            <person name="Sailsbery J."/>
            <person name="Clay B."/>
            <person name="Brown D."/>
            <person name="John T."/>
            <person name="Oh Y."/>
            <person name="Young N."/>
            <person name="Fitzgerald M."/>
            <person name="Haas B.J."/>
            <person name="Zeng Q."/>
            <person name="Young S."/>
            <person name="Adiconis X."/>
            <person name="Fan L."/>
            <person name="Levin J.Z."/>
            <person name="Mitchell T.K."/>
            <person name="Okubara P.A."/>
            <person name="Farman M.L."/>
            <person name="Kohn L.M."/>
            <person name="Birren B."/>
            <person name="Ma L.-J."/>
            <person name="Dean R.A."/>
        </authorList>
    </citation>
    <scope>NUCLEOTIDE SEQUENCE</scope>
    <source>
        <strain evidence="3">R3-111a-1</strain>
    </source>
</reference>
<dbReference type="GO" id="GO:0046404">
    <property type="term" value="F:ATP-dependent polydeoxyribonucleotide 5'-hydroxyl-kinase activity"/>
    <property type="evidence" value="ECO:0007669"/>
    <property type="project" value="EnsemblFungi"/>
</dbReference>
<dbReference type="EMBL" id="GL385402">
    <property type="protein sequence ID" value="EJT70281.1"/>
    <property type="molecule type" value="Genomic_DNA"/>
</dbReference>
<keyword evidence="2" id="KW-0418">Kinase</keyword>
<keyword evidence="2" id="KW-0808">Transferase</keyword>
<dbReference type="PANTHER" id="PTHR12083:SF9">
    <property type="entry name" value="BIFUNCTIONAL POLYNUCLEOTIDE PHOSPHATASE_KINASE"/>
    <property type="match status" value="1"/>
</dbReference>
<dbReference type="Gene3D" id="3.40.50.300">
    <property type="entry name" value="P-loop containing nucleotide triphosphate hydrolases"/>
    <property type="match status" value="1"/>
</dbReference>
<dbReference type="EnsemblFungi" id="EJT70281">
    <property type="protein sequence ID" value="EJT70281"/>
    <property type="gene ID" value="GGTG_12454"/>
</dbReference>
<dbReference type="Gene3D" id="3.40.50.1000">
    <property type="entry name" value="HAD superfamily/HAD-like"/>
    <property type="match status" value="1"/>
</dbReference>
<dbReference type="Proteomes" id="UP000006039">
    <property type="component" value="Unassembled WGS sequence"/>
</dbReference>
<dbReference type="PANTHER" id="PTHR12083">
    <property type="entry name" value="BIFUNCTIONAL POLYNUCLEOTIDE PHOSPHATASE/KINASE"/>
    <property type="match status" value="1"/>
</dbReference>
<dbReference type="FunFam" id="3.40.50.1000:FF:000078">
    <property type="entry name" value="Bifunctional polynucleotide phosphatase/kinase"/>
    <property type="match status" value="1"/>
</dbReference>
<reference evidence="4" key="1">
    <citation type="submission" date="2010-07" db="EMBL/GenBank/DDBJ databases">
        <title>The genome sequence of Gaeumannomyces graminis var. tritici strain R3-111a-1.</title>
        <authorList>
            <consortium name="The Broad Institute Genome Sequencing Platform"/>
            <person name="Ma L.-J."/>
            <person name="Dead R."/>
            <person name="Young S."/>
            <person name="Zeng Q."/>
            <person name="Koehrsen M."/>
            <person name="Alvarado L."/>
            <person name="Berlin A."/>
            <person name="Chapman S.B."/>
            <person name="Chen Z."/>
            <person name="Freedman E."/>
            <person name="Gellesch M."/>
            <person name="Goldberg J."/>
            <person name="Griggs A."/>
            <person name="Gujja S."/>
            <person name="Heilman E.R."/>
            <person name="Heiman D."/>
            <person name="Hepburn T."/>
            <person name="Howarth C."/>
            <person name="Jen D."/>
            <person name="Larson L."/>
            <person name="Mehta T."/>
            <person name="Neiman D."/>
            <person name="Pearson M."/>
            <person name="Roberts A."/>
            <person name="Saif S."/>
            <person name="Shea T."/>
            <person name="Shenoy N."/>
            <person name="Sisk P."/>
            <person name="Stolte C."/>
            <person name="Sykes S."/>
            <person name="Walk T."/>
            <person name="White J."/>
            <person name="Yandava C."/>
            <person name="Haas B."/>
            <person name="Nusbaum C."/>
            <person name="Birren B."/>
        </authorList>
    </citation>
    <scope>NUCLEOTIDE SEQUENCE [LARGE SCALE GENOMIC DNA]</scope>
    <source>
        <strain evidence="4">R3-111a-1</strain>
    </source>
</reference>
<dbReference type="InterPro" id="IPR036412">
    <property type="entry name" value="HAD-like_sf"/>
</dbReference>
<protein>
    <submittedName>
        <fullName evidence="2">Bifunctional polynucleotide phosphatase/kinase</fullName>
    </submittedName>
</protein>
<proteinExistence type="predicted"/>
<gene>
    <name evidence="3" type="primary">20352912</name>
    <name evidence="2" type="ORF">GGTG_12454</name>
</gene>
<dbReference type="OrthoDB" id="19045at2759"/>
<dbReference type="RefSeq" id="XP_009228615.1">
    <property type="nucleotide sequence ID" value="XM_009230351.1"/>
</dbReference>
<evidence type="ECO:0000313" key="4">
    <source>
        <dbReference type="Proteomes" id="UP000006039"/>
    </source>
</evidence>
<dbReference type="InterPro" id="IPR023214">
    <property type="entry name" value="HAD_sf"/>
</dbReference>
<dbReference type="SUPFAM" id="SSF52540">
    <property type="entry name" value="P-loop containing nucleoside triphosphate hydrolases"/>
    <property type="match status" value="1"/>
</dbReference>
<dbReference type="HOGENOM" id="CLU_014938_3_1_1"/>
<dbReference type="InterPro" id="IPR013954">
    <property type="entry name" value="PNK3P"/>
</dbReference>
<dbReference type="VEuPathDB" id="FungiDB:GGTG_12454"/>
<dbReference type="Pfam" id="PF08645">
    <property type="entry name" value="PNK3P"/>
    <property type="match status" value="1"/>
</dbReference>
<dbReference type="InterPro" id="IPR006551">
    <property type="entry name" value="Polynucleotide_phosphatase"/>
</dbReference>
<reference evidence="2" key="2">
    <citation type="submission" date="2010-07" db="EMBL/GenBank/DDBJ databases">
        <authorList>
            <consortium name="The Broad Institute Genome Sequencing Platform"/>
            <consortium name="Broad Institute Genome Sequencing Center for Infectious Disease"/>
            <person name="Ma L.-J."/>
            <person name="Dead R."/>
            <person name="Young S."/>
            <person name="Zeng Q."/>
            <person name="Koehrsen M."/>
            <person name="Alvarado L."/>
            <person name="Berlin A."/>
            <person name="Chapman S.B."/>
            <person name="Chen Z."/>
            <person name="Freedman E."/>
            <person name="Gellesch M."/>
            <person name="Goldberg J."/>
            <person name="Griggs A."/>
            <person name="Gujja S."/>
            <person name="Heilman E.R."/>
            <person name="Heiman D."/>
            <person name="Hepburn T."/>
            <person name="Howarth C."/>
            <person name="Jen D."/>
            <person name="Larson L."/>
            <person name="Mehta T."/>
            <person name="Neiman D."/>
            <person name="Pearson M."/>
            <person name="Roberts A."/>
            <person name="Saif S."/>
            <person name="Shea T."/>
            <person name="Shenoy N."/>
            <person name="Sisk P."/>
            <person name="Stolte C."/>
            <person name="Sykes S."/>
            <person name="Walk T."/>
            <person name="White J."/>
            <person name="Yandava C."/>
            <person name="Haas B."/>
            <person name="Nusbaum C."/>
            <person name="Birren B."/>
        </authorList>
    </citation>
    <scope>NUCLEOTIDE SEQUENCE</scope>
    <source>
        <strain evidence="2">R3-111a-1</strain>
    </source>
</reference>
<dbReference type="Pfam" id="PF13671">
    <property type="entry name" value="AAA_33"/>
    <property type="match status" value="1"/>
</dbReference>
<dbReference type="SUPFAM" id="SSF56784">
    <property type="entry name" value="HAD-like"/>
    <property type="match status" value="1"/>
</dbReference>
<evidence type="ECO:0000256" key="1">
    <source>
        <dbReference type="SAM" id="MobiDB-lite"/>
    </source>
</evidence>
<sequence length="485" mass="53994">MLVHARRQLRILHPPAAFVKMPSPGPAKRRASNTTVSPPPIKRKAQTTISKGAVASFFTPASQKPKDRTAWSDRAPTADSDKAVATLLVARYVPEGTPDNEPRSKRRKIAAFDLDSTLITTASGKKFASGPNDWKWWHRSVPSKLQSLYNDGYRVVILSNQAGLTLHPDPKAKGPAKGAGVKLDQFKQKCSSVFAQLNLPITLYAATARDVFRKPRIGMWTEMLEDHRLDLADVDLEHSIFVGDAGGRTAQLVKGAKPLPKDFSCSDRNLAHNIGIPYQTPEEYFLGEEPRQFAREFDLAHHYFPKDASEGGKEAEGCLFERKNDKDIVLFCGPPGAGKSTFYWKHLEGLGYERVNQDKLKTKEKCLAAASDLVQEGRSVAVDSTNPDPETRAQWVALARKRGVPIRCVWFKTPMALAQHNDAVRSMNAMLNPEARGSLPTIAFNTFGSRFKAPELSEGFQDILEIEFAFRGSREEYAAWAKYWL</sequence>